<evidence type="ECO:0000256" key="1">
    <source>
        <dbReference type="ARBA" id="ARBA00004370"/>
    </source>
</evidence>
<dbReference type="Gene3D" id="3.40.50.300">
    <property type="entry name" value="P-loop containing nucleotide triphosphate hydrolases"/>
    <property type="match status" value="1"/>
</dbReference>
<dbReference type="InterPro" id="IPR050053">
    <property type="entry name" value="ATPase_alpha/beta_chains"/>
</dbReference>
<dbReference type="SUPFAM" id="SSF50615">
    <property type="entry name" value="N-terminal domain of alpha and beta subunits of F1 ATP synthase"/>
    <property type="match status" value="1"/>
</dbReference>
<dbReference type="PANTHER" id="PTHR15184:SF71">
    <property type="entry name" value="ATP SYNTHASE SUBUNIT BETA, MITOCHONDRIAL"/>
    <property type="match status" value="1"/>
</dbReference>
<keyword evidence="7" id="KW-0406">Ion transport</keyword>
<evidence type="ECO:0000256" key="8">
    <source>
        <dbReference type="ARBA" id="ARBA00023136"/>
    </source>
</evidence>
<keyword evidence="9" id="KW-0139">CF(1)</keyword>
<dbReference type="EMBL" id="UINC01134675">
    <property type="protein sequence ID" value="SVD18357.1"/>
    <property type="molecule type" value="Genomic_DNA"/>
</dbReference>
<evidence type="ECO:0000256" key="10">
    <source>
        <dbReference type="ARBA" id="ARBA00023310"/>
    </source>
</evidence>
<comment type="similarity">
    <text evidence="2">Belongs to the ATPase alpha/beta chains family.</text>
</comment>
<sequence length="140" mass="15058">MSKKGNISQIMGAVVDVTFPDNQLPEIYNALEVNRDANEGKLTLEVAQHIGESIVRTIAMDSTDGLKRGQEVLDKGNPISVPVGDQTLGRMFDVLGNPIDEKGAISDSSSMLPIHRQAPPFDELTTSSEVLVTGIKVVDL</sequence>
<dbReference type="GO" id="GO:0005524">
    <property type="term" value="F:ATP binding"/>
    <property type="evidence" value="ECO:0007669"/>
    <property type="project" value="UniProtKB-KW"/>
</dbReference>
<evidence type="ECO:0000256" key="7">
    <source>
        <dbReference type="ARBA" id="ARBA00023065"/>
    </source>
</evidence>
<evidence type="ECO:0000259" key="11">
    <source>
        <dbReference type="Pfam" id="PF02874"/>
    </source>
</evidence>
<dbReference type="InterPro" id="IPR004100">
    <property type="entry name" value="ATPase_F1/V1/A1_a/bsu_N"/>
</dbReference>
<dbReference type="SUPFAM" id="SSF52540">
    <property type="entry name" value="P-loop containing nucleoside triphosphate hydrolases"/>
    <property type="match status" value="1"/>
</dbReference>
<dbReference type="AlphaFoldDB" id="A0A382TA54"/>
<dbReference type="GO" id="GO:0046933">
    <property type="term" value="F:proton-transporting ATP synthase activity, rotational mechanism"/>
    <property type="evidence" value="ECO:0007669"/>
    <property type="project" value="TreeGrafter"/>
</dbReference>
<keyword evidence="3" id="KW-0813">Transport</keyword>
<dbReference type="GO" id="GO:0045259">
    <property type="term" value="C:proton-transporting ATP synthase complex"/>
    <property type="evidence" value="ECO:0007669"/>
    <property type="project" value="UniProtKB-KW"/>
</dbReference>
<name>A0A382TA54_9ZZZZ</name>
<keyword evidence="6" id="KW-1278">Translocase</keyword>
<keyword evidence="4" id="KW-0547">Nucleotide-binding</keyword>
<evidence type="ECO:0000256" key="3">
    <source>
        <dbReference type="ARBA" id="ARBA00022448"/>
    </source>
</evidence>
<feature type="domain" description="ATPase F1/V1/A1 complex alpha/beta subunit N-terminal" evidence="11">
    <location>
        <begin position="7"/>
        <end position="76"/>
    </location>
</feature>
<evidence type="ECO:0000313" key="12">
    <source>
        <dbReference type="EMBL" id="SVD18357.1"/>
    </source>
</evidence>
<reference evidence="12" key="1">
    <citation type="submission" date="2018-05" db="EMBL/GenBank/DDBJ databases">
        <authorList>
            <person name="Lanie J.A."/>
            <person name="Ng W.-L."/>
            <person name="Kazmierczak K.M."/>
            <person name="Andrzejewski T.M."/>
            <person name="Davidsen T.M."/>
            <person name="Wayne K.J."/>
            <person name="Tettelin H."/>
            <person name="Glass J.I."/>
            <person name="Rusch D."/>
            <person name="Podicherti R."/>
            <person name="Tsui H.-C.T."/>
            <person name="Winkler M.E."/>
        </authorList>
    </citation>
    <scope>NUCLEOTIDE SEQUENCE</scope>
</reference>
<organism evidence="12">
    <name type="scientific">marine metagenome</name>
    <dbReference type="NCBI Taxonomy" id="408172"/>
    <lineage>
        <taxon>unclassified sequences</taxon>
        <taxon>metagenomes</taxon>
        <taxon>ecological metagenomes</taxon>
    </lineage>
</organism>
<gene>
    <name evidence="12" type="ORF">METZ01_LOCUS371211</name>
</gene>
<dbReference type="FunFam" id="2.40.10.170:FF:000005">
    <property type="entry name" value="ATP synthase subunit beta"/>
    <property type="match status" value="1"/>
</dbReference>
<dbReference type="InterPro" id="IPR027417">
    <property type="entry name" value="P-loop_NTPase"/>
</dbReference>
<keyword evidence="10" id="KW-0066">ATP synthesis</keyword>
<proteinExistence type="inferred from homology"/>
<evidence type="ECO:0000256" key="2">
    <source>
        <dbReference type="ARBA" id="ARBA00008936"/>
    </source>
</evidence>
<keyword evidence="5" id="KW-0067">ATP-binding</keyword>
<keyword evidence="8" id="KW-0472">Membrane</keyword>
<dbReference type="CDD" id="cd18115">
    <property type="entry name" value="ATP-synt_F1_beta_N"/>
    <property type="match status" value="1"/>
</dbReference>
<dbReference type="PANTHER" id="PTHR15184">
    <property type="entry name" value="ATP SYNTHASE"/>
    <property type="match status" value="1"/>
</dbReference>
<evidence type="ECO:0000256" key="4">
    <source>
        <dbReference type="ARBA" id="ARBA00022741"/>
    </source>
</evidence>
<evidence type="ECO:0000256" key="6">
    <source>
        <dbReference type="ARBA" id="ARBA00022967"/>
    </source>
</evidence>
<feature type="non-terminal residue" evidence="12">
    <location>
        <position position="140"/>
    </location>
</feature>
<dbReference type="InterPro" id="IPR036121">
    <property type="entry name" value="ATPase_F1/V1/A1_a/bsu_N_sf"/>
</dbReference>
<protein>
    <recommendedName>
        <fullName evidence="11">ATPase F1/V1/A1 complex alpha/beta subunit N-terminal domain-containing protein</fullName>
    </recommendedName>
</protein>
<accession>A0A382TA54</accession>
<dbReference type="Gene3D" id="2.40.10.170">
    <property type="match status" value="1"/>
</dbReference>
<comment type="subcellular location">
    <subcellularLocation>
        <location evidence="1">Membrane</location>
    </subcellularLocation>
</comment>
<dbReference type="Pfam" id="PF02874">
    <property type="entry name" value="ATP-synt_ab_N"/>
    <property type="match status" value="1"/>
</dbReference>
<evidence type="ECO:0000256" key="5">
    <source>
        <dbReference type="ARBA" id="ARBA00022840"/>
    </source>
</evidence>
<evidence type="ECO:0000256" key="9">
    <source>
        <dbReference type="ARBA" id="ARBA00023196"/>
    </source>
</evidence>